<dbReference type="Gene3D" id="2.30.30.30">
    <property type="match status" value="1"/>
</dbReference>
<evidence type="ECO:0000256" key="1">
    <source>
        <dbReference type="ARBA" id="ARBA00022814"/>
    </source>
</evidence>
<evidence type="ECO:0000313" key="5">
    <source>
        <dbReference type="EMBL" id="SOY28430.1"/>
    </source>
</evidence>
<keyword evidence="2" id="KW-0805">Transcription regulation</keyword>
<dbReference type="InterPro" id="IPR014722">
    <property type="entry name" value="Rib_uL2_dom2"/>
</dbReference>
<dbReference type="InterPro" id="IPR036735">
    <property type="entry name" value="NGN_dom_sf"/>
</dbReference>
<dbReference type="InterPro" id="IPR047663">
    <property type="entry name" value="Transcription_antiterm_LoaP"/>
</dbReference>
<dbReference type="GO" id="GO:0006354">
    <property type="term" value="P:DNA-templated transcription elongation"/>
    <property type="evidence" value="ECO:0007669"/>
    <property type="project" value="InterPro"/>
</dbReference>
<dbReference type="InterPro" id="IPR008991">
    <property type="entry name" value="Translation_prot_SH3-like_sf"/>
</dbReference>
<dbReference type="EMBL" id="OFSM01000005">
    <property type="protein sequence ID" value="SOY28430.1"/>
    <property type="molecule type" value="Genomic_DNA"/>
</dbReference>
<dbReference type="NCBIfam" id="NF033641">
    <property type="entry name" value="antiterm_LoaP"/>
    <property type="match status" value="1"/>
</dbReference>
<dbReference type="Gene3D" id="3.30.70.940">
    <property type="entry name" value="NusG, N-terminal domain"/>
    <property type="match status" value="1"/>
</dbReference>
<dbReference type="CDD" id="cd06091">
    <property type="entry name" value="KOW_NusG"/>
    <property type="match status" value="1"/>
</dbReference>
<evidence type="ECO:0000313" key="6">
    <source>
        <dbReference type="Proteomes" id="UP000236311"/>
    </source>
</evidence>
<protein>
    <recommendedName>
        <fullName evidence="4">NusG-like N-terminal domain-containing protein</fullName>
    </recommendedName>
</protein>
<keyword evidence="1" id="KW-0889">Transcription antitermination</keyword>
<evidence type="ECO:0000256" key="3">
    <source>
        <dbReference type="ARBA" id="ARBA00023163"/>
    </source>
</evidence>
<dbReference type="AlphaFoldDB" id="A0A2K4ZDA8"/>
<dbReference type="InterPro" id="IPR006645">
    <property type="entry name" value="NGN-like_dom"/>
</dbReference>
<sequence>MWYVMQVYTGMETDICEKCRERILEEGEDIFIPLVERMTKVRGERTLVMSRLFPGYLFVETDRIEDFQMRLKEIPAMTRVLKSGEKMSPIHPEEEERLRRLCGDAHIARYSEGYIEGDTLIVTEGALKDFNGKVKKILRHKRLVVMEIPLLGRTVEVTLGLGVVSRQGTEEIQEIRAAEA</sequence>
<evidence type="ECO:0000259" key="4">
    <source>
        <dbReference type="Pfam" id="PF02357"/>
    </source>
</evidence>
<dbReference type="OrthoDB" id="1681764at2"/>
<dbReference type="Proteomes" id="UP000236311">
    <property type="component" value="Unassembled WGS sequence"/>
</dbReference>
<dbReference type="RefSeq" id="WP_103238530.1">
    <property type="nucleotide sequence ID" value="NZ_JANJZD010000005.1"/>
</dbReference>
<feature type="domain" description="NusG-like N-terminal" evidence="4">
    <location>
        <begin position="2"/>
        <end position="98"/>
    </location>
</feature>
<dbReference type="GO" id="GO:0031564">
    <property type="term" value="P:transcription antitermination"/>
    <property type="evidence" value="ECO:0007669"/>
    <property type="project" value="UniProtKB-KW"/>
</dbReference>
<dbReference type="PANTHER" id="PTHR30265:SF4">
    <property type="entry name" value="KOW MOTIF FAMILY PROTEIN, EXPRESSED"/>
    <property type="match status" value="1"/>
</dbReference>
<keyword evidence="6" id="KW-1185">Reference proteome</keyword>
<dbReference type="InterPro" id="IPR043425">
    <property type="entry name" value="NusG-like"/>
</dbReference>
<proteinExistence type="predicted"/>
<dbReference type="PANTHER" id="PTHR30265">
    <property type="entry name" value="RHO-INTERACTING TRANSCRIPTION TERMINATION FACTOR NUSG"/>
    <property type="match status" value="1"/>
</dbReference>
<reference evidence="5 6" key="1">
    <citation type="submission" date="2018-01" db="EMBL/GenBank/DDBJ databases">
        <authorList>
            <person name="Gaut B.S."/>
            <person name="Morton B.R."/>
            <person name="Clegg M.T."/>
            <person name="Duvall M.R."/>
        </authorList>
    </citation>
    <scope>NUCLEOTIDE SEQUENCE [LARGE SCALE GENOMIC DNA]</scope>
    <source>
        <strain evidence="5">GP69</strain>
    </source>
</reference>
<evidence type="ECO:0000256" key="2">
    <source>
        <dbReference type="ARBA" id="ARBA00023015"/>
    </source>
</evidence>
<accession>A0A2K4ZDA8</accession>
<organism evidence="5 6">
    <name type="scientific">Acetatifactor muris</name>
    <dbReference type="NCBI Taxonomy" id="879566"/>
    <lineage>
        <taxon>Bacteria</taxon>
        <taxon>Bacillati</taxon>
        <taxon>Bacillota</taxon>
        <taxon>Clostridia</taxon>
        <taxon>Lachnospirales</taxon>
        <taxon>Lachnospiraceae</taxon>
        <taxon>Acetatifactor</taxon>
    </lineage>
</organism>
<dbReference type="Pfam" id="PF02357">
    <property type="entry name" value="NusG"/>
    <property type="match status" value="1"/>
</dbReference>
<gene>
    <name evidence="5" type="ORF">AMURIS_01137</name>
</gene>
<keyword evidence="3" id="KW-0804">Transcription</keyword>
<dbReference type="SUPFAM" id="SSF50104">
    <property type="entry name" value="Translation proteins SH3-like domain"/>
    <property type="match status" value="1"/>
</dbReference>
<dbReference type="SUPFAM" id="SSF82679">
    <property type="entry name" value="N-utilization substance G protein NusG, N-terminal domain"/>
    <property type="match status" value="1"/>
</dbReference>
<name>A0A2K4ZDA8_9FIRM</name>